<feature type="compositionally biased region" description="Acidic residues" evidence="3">
    <location>
        <begin position="1321"/>
        <end position="1330"/>
    </location>
</feature>
<feature type="region of interest" description="Disordered" evidence="3">
    <location>
        <begin position="1297"/>
        <end position="1340"/>
    </location>
</feature>
<dbReference type="Proteomes" id="UP001310594">
    <property type="component" value="Unassembled WGS sequence"/>
</dbReference>
<evidence type="ECO:0000256" key="3">
    <source>
        <dbReference type="SAM" id="MobiDB-lite"/>
    </source>
</evidence>
<name>A0AAN7ZWZ8_9PEZI</name>
<feature type="compositionally biased region" description="Polar residues" evidence="3">
    <location>
        <begin position="18"/>
        <end position="29"/>
    </location>
</feature>
<feature type="region of interest" description="Disordered" evidence="3">
    <location>
        <begin position="1933"/>
        <end position="2065"/>
    </location>
</feature>
<feature type="compositionally biased region" description="Polar residues" evidence="3">
    <location>
        <begin position="105"/>
        <end position="133"/>
    </location>
</feature>
<accession>A0AAN7ZWZ8</accession>
<protein>
    <submittedName>
        <fullName evidence="4">Uncharacterized protein</fullName>
    </submittedName>
</protein>
<feature type="region of interest" description="Disordered" evidence="3">
    <location>
        <begin position="1190"/>
        <end position="1234"/>
    </location>
</feature>
<evidence type="ECO:0000313" key="5">
    <source>
        <dbReference type="Proteomes" id="UP001310594"/>
    </source>
</evidence>
<feature type="compositionally biased region" description="Acidic residues" evidence="3">
    <location>
        <begin position="686"/>
        <end position="695"/>
    </location>
</feature>
<feature type="region of interest" description="Disordered" evidence="3">
    <location>
        <begin position="945"/>
        <end position="980"/>
    </location>
</feature>
<gene>
    <name evidence="4" type="ORF">LTR97_009574</name>
</gene>
<comment type="caution">
    <text evidence="4">The sequence shown here is derived from an EMBL/GenBank/DDBJ whole genome shotgun (WGS) entry which is preliminary data.</text>
</comment>
<dbReference type="PANTHER" id="PTHR32083">
    <property type="entry name" value="CILIA AND FLAGELLA-ASSOCIATED PROTEIN 58-RELATED"/>
    <property type="match status" value="1"/>
</dbReference>
<evidence type="ECO:0000313" key="4">
    <source>
        <dbReference type="EMBL" id="KAK5693956.1"/>
    </source>
</evidence>
<feature type="coiled-coil region" evidence="2">
    <location>
        <begin position="1442"/>
        <end position="1560"/>
    </location>
</feature>
<feature type="region of interest" description="Disordered" evidence="3">
    <location>
        <begin position="1070"/>
        <end position="1099"/>
    </location>
</feature>
<organism evidence="4 5">
    <name type="scientific">Elasticomyces elasticus</name>
    <dbReference type="NCBI Taxonomy" id="574655"/>
    <lineage>
        <taxon>Eukaryota</taxon>
        <taxon>Fungi</taxon>
        <taxon>Dikarya</taxon>
        <taxon>Ascomycota</taxon>
        <taxon>Pezizomycotina</taxon>
        <taxon>Dothideomycetes</taxon>
        <taxon>Dothideomycetidae</taxon>
        <taxon>Mycosphaerellales</taxon>
        <taxon>Teratosphaeriaceae</taxon>
        <taxon>Elasticomyces</taxon>
    </lineage>
</organism>
<dbReference type="PANTHER" id="PTHR32083:SF0">
    <property type="entry name" value="CILIA AND FLAGELLA-ASSOCIATED PROTEIN 58"/>
    <property type="match status" value="1"/>
</dbReference>
<feature type="region of interest" description="Disordered" evidence="3">
    <location>
        <begin position="18"/>
        <end position="136"/>
    </location>
</feature>
<sequence>MQLVHGDVCVVFDTSFGSTSHASPKLSITTEDRPILPSSPPYAEYDISLASPDPSESRGRLPKLGDLLLSPETARLPPRTPASTRSRYRDNSSEYYTAAWGSPYERSTSPTGSARTALSEQVPSEDQLESSPIPSFGLEHLLPDRLAGLSLPRPHLSRSRSATLESTTETQGAHTPRSRTKQWVQLPQRHYSERTQWWSDESQSVSDLDGQDKGSISAETYAESATGKVKGHRPREQNRTLNQRDFLESAGVADTEDMSSLYDSRWAATPPPDKAARNGILNDVEQELDDPQRTPVAVKAGQIRKATTTPPADVVDNDTILPRAQNSMAPGINGPTYADANKTDAKPAEEIASSVTGARPADIHVATDRTEVSRLKRRVAWRGKTCVISIPNVDFEALGKPMPFTSIEAEAQAERWEAAGYDTRGFDLAHNVGSDTMLAHARPIYPDDYELGQQARERRPRVLLPDLNKLKAEAERRIEEKLAALGVSVGGDEPSLPPGQSRMYVQDKARQPYGQYPALPFSPPLPTGSAGSIGRPPMTRGHSHTMSVASPITPATGPYGHMHRHSTFSGSAFPRVQTQHLTQQSHQISSLSAQEFLAQQPLTFSRGGSPSYPAGFRSDLSLRGPASPLHQQPVTLQSPQDYSRALLQDQGHRQHVNSHSLQQQPMQRAFVTQAPSLQQTPTLPELPEEDDEEELQGSAPEISTAVPEPPAYVPPHKRAEINADVAIPTPTRGHQHNISEGFERDLVDAELRREAEKRDRMVFTETGEGDGPVTNASKTVAAVPLTGEDNQGGVKQPSHALYGHRKTQSRFNVAAPVFEFNPASSFQLTNAKIPHTTWAANVSNSQEAGHTRQKSSGAFNVAAPLFKPSNPLSMPSSDFSFSAQLPKLKPDAPTFEPSGTTSLSRTIIDDLPSIFGKVNIPDIVKPRKSKAVAIVHPEAPVNRIEQTDQDFEDEEGRAAQGDDRLKRQRFGGDDGDEVPRFAEPTPMPDPADFAPMPFQLNGGGIVSEAAAENTVAPTAATVYGSDVETSAINGATQDNPGSSDRDAPLEAKSGHNLSSSLSALAVPFEPPLDLPATVDDPEDASTDHSDSVSDVEEGEIVEDVSVASPEHVRETSIGTDYSLPHAEEFTVLPASQRIDMVAHAEPSFDEIDAVMRHLNEADSGAGLIEGSDHAMSPLPDLDDQPMPGVTYLPGWSRSDAPSPSPKRNPLKDARAPSFHTHTRTDSGERGVGGWANVTRLNKAEEMPTSDWSDILSPPEAEKLEHRSAFFDSHIDGLIGRVVERRLQPLEDSLRRIQQHVSKRSRSSDRPPLKRTSSTAESDADDEDELSDTARLRPVSRGRDKRIDHIKLAVVEAMREHSPWHSQSSNDITDLHTALADMKVSFARAASASLDLDDIRAVVEDVLRSQADMLAPLHKRDTSELEGKLQETLAGALEEANVRRVAEERAAETNRMLRLAEEELALLRDASRDEDHRLAALQDERRELLDRCEKAEDARKSAEEHAGNIEAENEALQGTLEEYRTSSSKWRHDVDDGQLERAELQATIAGLERQVEEALEYRSSMGRRLENLHADMATAAGQLASEKAMARASQEKYRARCETLETQQDTNTKMRDHELHMLRAELVEQTSLATRYESEIRVATEAGQQAHTVRSELAQELHEVRAELSQARADADIAIAKHARTLGAKEDDSRHFLRKVHHEAEEARQKLDNDLQELTERYDRALHNAIEDKERSEYILNERLDLADAKLRHAHDRISHLEERLEVAKSAAQAAATSAQSKAVSSSSTLRINALPEKVSPQALRESILVLQEQLQDREFQIERLQSDVETAGEEKLRERESEITWLRELLAVRSDDLTDLISTLARPTFNRDVVRDIAIRIRANLQMEQQEKERFGYSSQSLGGQALAGLTSFATPKASSLTSAFNKWRSTMESSSLRSARQGMAPARSSTPTKSVTRPAKPENFMAGLMTPPASTLRQTPSPEPATTLSRPLLESMPASEFHAEDDAPFDSSEGPTTPLLREQSYDMDAEDSKVHMQSFEDDDDLDVSDSAPPAFRSLEDELGS</sequence>
<feature type="region of interest" description="Disordered" evidence="3">
    <location>
        <begin position="608"/>
        <end position="636"/>
    </location>
</feature>
<keyword evidence="1 2" id="KW-0175">Coiled coil</keyword>
<feature type="coiled-coil region" evidence="2">
    <location>
        <begin position="1653"/>
        <end position="1770"/>
    </location>
</feature>
<reference evidence="4" key="1">
    <citation type="submission" date="2023-08" db="EMBL/GenBank/DDBJ databases">
        <title>Black Yeasts Isolated from many extreme environments.</title>
        <authorList>
            <person name="Coleine C."/>
            <person name="Stajich J.E."/>
            <person name="Selbmann L."/>
        </authorList>
    </citation>
    <scope>NUCLEOTIDE SEQUENCE</scope>
    <source>
        <strain evidence="4">CCFEE 5810</strain>
    </source>
</reference>
<feature type="region of interest" description="Disordered" evidence="3">
    <location>
        <begin position="151"/>
        <end position="186"/>
    </location>
</feature>
<proteinExistence type="predicted"/>
<feature type="compositionally biased region" description="Polar residues" evidence="3">
    <location>
        <begin position="162"/>
        <end position="173"/>
    </location>
</feature>
<feature type="compositionally biased region" description="Basic and acidic residues" evidence="3">
    <location>
        <begin position="1043"/>
        <end position="1053"/>
    </location>
</feature>
<dbReference type="EMBL" id="JAVRQU010000016">
    <property type="protein sequence ID" value="KAK5693956.1"/>
    <property type="molecule type" value="Genomic_DNA"/>
</dbReference>
<feature type="region of interest" description="Disordered" evidence="3">
    <location>
        <begin position="1031"/>
        <end position="1054"/>
    </location>
</feature>
<feature type="compositionally biased region" description="Polar residues" evidence="3">
    <location>
        <begin position="1973"/>
        <end position="1990"/>
    </location>
</feature>
<feature type="compositionally biased region" description="Basic and acidic residues" evidence="3">
    <location>
        <begin position="956"/>
        <end position="965"/>
    </location>
</feature>
<feature type="compositionally biased region" description="Polar residues" evidence="3">
    <location>
        <begin position="1031"/>
        <end position="1042"/>
    </location>
</feature>
<feature type="region of interest" description="Disordered" evidence="3">
    <location>
        <begin position="676"/>
        <end position="715"/>
    </location>
</feature>
<evidence type="ECO:0000256" key="2">
    <source>
        <dbReference type="SAM" id="Coils"/>
    </source>
</evidence>
<evidence type="ECO:0000256" key="1">
    <source>
        <dbReference type="ARBA" id="ARBA00023054"/>
    </source>
</evidence>
<dbReference type="GO" id="GO:0005856">
    <property type="term" value="C:cytoskeleton"/>
    <property type="evidence" value="ECO:0007669"/>
    <property type="project" value="TreeGrafter"/>
</dbReference>